<reference evidence="2 3" key="1">
    <citation type="submission" date="2020-08" db="EMBL/GenBank/DDBJ databases">
        <authorList>
            <person name="Liu C."/>
            <person name="Sun Q."/>
        </authorList>
    </citation>
    <scope>NUCLEOTIDE SEQUENCE [LARGE SCALE GENOMIC DNA]</scope>
    <source>
        <strain evidence="2 3">NSJ-18</strain>
    </source>
</reference>
<dbReference type="Pfam" id="PF12804">
    <property type="entry name" value="NTP_transf_3"/>
    <property type="match status" value="1"/>
</dbReference>
<dbReference type="InterPro" id="IPR029044">
    <property type="entry name" value="Nucleotide-diphossugar_trans"/>
</dbReference>
<dbReference type="EMBL" id="JACRWE010000003">
    <property type="protein sequence ID" value="MBC5996848.1"/>
    <property type="molecule type" value="Genomic_DNA"/>
</dbReference>
<evidence type="ECO:0000313" key="3">
    <source>
        <dbReference type="Proteomes" id="UP000609849"/>
    </source>
</evidence>
<evidence type="ECO:0000259" key="1">
    <source>
        <dbReference type="Pfam" id="PF12804"/>
    </source>
</evidence>
<dbReference type="Gene3D" id="3.90.550.10">
    <property type="entry name" value="Spore Coat Polysaccharide Biosynthesis Protein SpsA, Chain A"/>
    <property type="match status" value="1"/>
</dbReference>
<protein>
    <submittedName>
        <fullName evidence="2">Molybdenum cofactor cytidylyltransferase</fullName>
        <ecNumber evidence="2">2.7.7.76</ecNumber>
    </submittedName>
</protein>
<dbReference type="InterPro" id="IPR017696">
    <property type="entry name" value="Mo_hydrolase_YgfJ"/>
</dbReference>
<dbReference type="PANTHER" id="PTHR43777">
    <property type="entry name" value="MOLYBDENUM COFACTOR CYTIDYLYLTRANSFERASE"/>
    <property type="match status" value="1"/>
</dbReference>
<evidence type="ECO:0000313" key="2">
    <source>
        <dbReference type="EMBL" id="MBC5996848.1"/>
    </source>
</evidence>
<feature type="domain" description="MobA-like NTP transferase" evidence="1">
    <location>
        <begin position="4"/>
        <end position="160"/>
    </location>
</feature>
<dbReference type="SUPFAM" id="SSF53448">
    <property type="entry name" value="Nucleotide-diphospho-sugar transferases"/>
    <property type="match status" value="1"/>
</dbReference>
<dbReference type="CDD" id="cd04182">
    <property type="entry name" value="GT_2_like_f"/>
    <property type="match status" value="1"/>
</dbReference>
<dbReference type="EC" id="2.7.7.76" evidence="2"/>
<dbReference type="NCBIfam" id="TIGR03310">
    <property type="entry name" value="matur_MocA_YgfJ"/>
    <property type="match status" value="1"/>
</dbReference>
<dbReference type="InterPro" id="IPR025877">
    <property type="entry name" value="MobA-like_NTP_Trfase"/>
</dbReference>
<keyword evidence="3" id="KW-1185">Reference proteome</keyword>
<dbReference type="Proteomes" id="UP000609849">
    <property type="component" value="Unassembled WGS sequence"/>
</dbReference>
<keyword evidence="2" id="KW-0548">Nucleotidyltransferase</keyword>
<accession>A0ABR7JQ07</accession>
<comment type="caution">
    <text evidence="2">The sequence shown here is derived from an EMBL/GenBank/DDBJ whole genome shotgun (WGS) entry which is preliminary data.</text>
</comment>
<sequence length="188" mass="21628">MVNAIIMASGLSKRMGENKLLLKYKEIPVVEHVIREVSKCKFNEVILVSQYDEVLKIGEKYGFKLIKNNNAEIGQSESIKLGLKSSTKCDGFMFFVGDQPKVSRKYINKLIDRFEKNKDNIVIPKHENRCGNPVIFPYDKKNDLLLLNGDEKGKKVINNSNQVMYVDVNEEMLFDIDTKEDYEKVKGE</sequence>
<gene>
    <name evidence="2" type="primary">mocA</name>
    <name evidence="2" type="ORF">H8923_08755</name>
</gene>
<name>A0ABR7JQ07_9FIRM</name>
<dbReference type="GO" id="GO:0061602">
    <property type="term" value="F:molybdenum cofactor cytidylyltransferase activity"/>
    <property type="evidence" value="ECO:0007669"/>
    <property type="project" value="UniProtKB-EC"/>
</dbReference>
<keyword evidence="2" id="KW-0808">Transferase</keyword>
<proteinExistence type="predicted"/>
<organism evidence="2 3">
    <name type="scientific">Romboutsia faecis</name>
    <dbReference type="NCBI Taxonomy" id="2764597"/>
    <lineage>
        <taxon>Bacteria</taxon>
        <taxon>Bacillati</taxon>
        <taxon>Bacillota</taxon>
        <taxon>Clostridia</taxon>
        <taxon>Peptostreptococcales</taxon>
        <taxon>Peptostreptococcaceae</taxon>
        <taxon>Romboutsia</taxon>
    </lineage>
</organism>
<dbReference type="RefSeq" id="WP_153971684.1">
    <property type="nucleotide sequence ID" value="NZ_JACRWE010000003.1"/>
</dbReference>
<dbReference type="PANTHER" id="PTHR43777:SF1">
    <property type="entry name" value="MOLYBDENUM COFACTOR CYTIDYLYLTRANSFERASE"/>
    <property type="match status" value="1"/>
</dbReference>